<keyword evidence="2" id="KW-0812">Transmembrane</keyword>
<keyword evidence="2" id="KW-1133">Transmembrane helix</keyword>
<protein>
    <submittedName>
        <fullName evidence="3">Uncharacterized protein</fullName>
    </submittedName>
</protein>
<keyword evidence="2" id="KW-0472">Membrane</keyword>
<dbReference type="AlphaFoldDB" id="A0A382GQ56"/>
<reference evidence="3" key="1">
    <citation type="submission" date="2018-05" db="EMBL/GenBank/DDBJ databases">
        <authorList>
            <person name="Lanie J.A."/>
            <person name="Ng W.-L."/>
            <person name="Kazmierczak K.M."/>
            <person name="Andrzejewski T.M."/>
            <person name="Davidsen T.M."/>
            <person name="Wayne K.J."/>
            <person name="Tettelin H."/>
            <person name="Glass J.I."/>
            <person name="Rusch D."/>
            <person name="Podicherti R."/>
            <person name="Tsui H.-C.T."/>
            <person name="Winkler M.E."/>
        </authorList>
    </citation>
    <scope>NUCLEOTIDE SEQUENCE</scope>
</reference>
<gene>
    <name evidence="3" type="ORF">METZ01_LOCUS229799</name>
</gene>
<organism evidence="3">
    <name type="scientific">marine metagenome</name>
    <dbReference type="NCBI Taxonomy" id="408172"/>
    <lineage>
        <taxon>unclassified sequences</taxon>
        <taxon>metagenomes</taxon>
        <taxon>ecological metagenomes</taxon>
    </lineage>
</organism>
<accession>A0A382GQ56</accession>
<proteinExistence type="predicted"/>
<name>A0A382GQ56_9ZZZZ</name>
<evidence type="ECO:0000256" key="1">
    <source>
        <dbReference type="SAM" id="Coils"/>
    </source>
</evidence>
<feature type="transmembrane region" description="Helical" evidence="2">
    <location>
        <begin position="6"/>
        <end position="24"/>
    </location>
</feature>
<sequence length="78" mass="9198">MNFKQILVIIGVITIIIGGLYYFMSPYQNCLRTVEIKIEEVRNKLATETDLNTRVELESEQEGFFNQQEFGCMERTNW</sequence>
<keyword evidence="1" id="KW-0175">Coiled coil</keyword>
<evidence type="ECO:0000313" key="3">
    <source>
        <dbReference type="EMBL" id="SVB76945.1"/>
    </source>
</evidence>
<feature type="coiled-coil region" evidence="1">
    <location>
        <begin position="31"/>
        <end position="58"/>
    </location>
</feature>
<evidence type="ECO:0000256" key="2">
    <source>
        <dbReference type="SAM" id="Phobius"/>
    </source>
</evidence>
<dbReference type="EMBL" id="UINC01056659">
    <property type="protein sequence ID" value="SVB76945.1"/>
    <property type="molecule type" value="Genomic_DNA"/>
</dbReference>